<feature type="region of interest" description="Disordered" evidence="1">
    <location>
        <begin position="94"/>
        <end position="164"/>
    </location>
</feature>
<protein>
    <submittedName>
        <fullName evidence="2">Uncharacterized protein LOC104266045</fullName>
    </submittedName>
</protein>
<feature type="compositionally biased region" description="Low complexity" evidence="1">
    <location>
        <begin position="121"/>
        <end position="130"/>
    </location>
</feature>
<organism evidence="2">
    <name type="scientific">Phallusia mammillata</name>
    <dbReference type="NCBI Taxonomy" id="59560"/>
    <lineage>
        <taxon>Eukaryota</taxon>
        <taxon>Metazoa</taxon>
        <taxon>Chordata</taxon>
        <taxon>Tunicata</taxon>
        <taxon>Ascidiacea</taxon>
        <taxon>Phlebobranchia</taxon>
        <taxon>Ascidiidae</taxon>
        <taxon>Phallusia</taxon>
    </lineage>
</organism>
<feature type="compositionally biased region" description="Acidic residues" evidence="1">
    <location>
        <begin position="1"/>
        <end position="15"/>
    </location>
</feature>
<evidence type="ECO:0000313" key="2">
    <source>
        <dbReference type="EMBL" id="CAB3263193.1"/>
    </source>
</evidence>
<dbReference type="EMBL" id="LR787331">
    <property type="protein sequence ID" value="CAB3263193.1"/>
    <property type="molecule type" value="mRNA"/>
</dbReference>
<proteinExistence type="evidence at transcript level"/>
<feature type="compositionally biased region" description="Polar residues" evidence="1">
    <location>
        <begin position="16"/>
        <end position="29"/>
    </location>
</feature>
<reference evidence="2" key="1">
    <citation type="submission" date="2020-04" db="EMBL/GenBank/DDBJ databases">
        <authorList>
            <person name="Neveu A P."/>
        </authorList>
    </citation>
    <scope>NUCLEOTIDE SEQUENCE</scope>
    <source>
        <tissue evidence="2">Whole embryo</tissue>
    </source>
</reference>
<feature type="region of interest" description="Disordered" evidence="1">
    <location>
        <begin position="1"/>
        <end position="29"/>
    </location>
</feature>
<name>A0A6F9DJR8_9ASCI</name>
<accession>A0A6F9DJR8</accession>
<evidence type="ECO:0000256" key="1">
    <source>
        <dbReference type="SAM" id="MobiDB-lite"/>
    </source>
</evidence>
<gene>
    <name evidence="2" type="primary">LOC104266045</name>
</gene>
<dbReference type="AlphaFoldDB" id="A0A6F9DJR8"/>
<sequence>MSLADADDSLTEEETMSTATGSHMTSKDVGSSNRERLEFHSFVFSAKFGFNRQTCCLEMQPSITKFQAVMQSSVDGILEVMCNQAHSMHSFSMLSENKRPGSAPPSVGTSGGSQADYSARSSVSSIMSDFDSAKGEEGRDENEMTMSFDQAKKHKTIQDASGNV</sequence>